<keyword evidence="4" id="KW-1185">Reference proteome</keyword>
<evidence type="ECO:0000313" key="3">
    <source>
        <dbReference type="EMBL" id="CAK9154659.1"/>
    </source>
</evidence>
<keyword evidence="1" id="KW-0560">Oxidoreductase</keyword>
<dbReference type="SUPFAM" id="SSF48179">
    <property type="entry name" value="6-phosphogluconate dehydrogenase C-terminal domain-like"/>
    <property type="match status" value="1"/>
</dbReference>
<dbReference type="InterPro" id="IPR059064">
    <property type="entry name" value="TYRAAT2_C"/>
</dbReference>
<dbReference type="AlphaFoldDB" id="A0ABC8SHW2"/>
<dbReference type="SUPFAM" id="SSF51735">
    <property type="entry name" value="NAD(P)-binding Rossmann-fold domains"/>
    <property type="match status" value="1"/>
</dbReference>
<dbReference type="InterPro" id="IPR008927">
    <property type="entry name" value="6-PGluconate_DH-like_C_sf"/>
</dbReference>
<feature type="domain" description="Prephenate/arogenate dehydrogenase" evidence="2">
    <location>
        <begin position="106"/>
        <end position="385"/>
    </location>
</feature>
<dbReference type="InterPro" id="IPR036291">
    <property type="entry name" value="NAD(P)-bd_dom_sf"/>
</dbReference>
<gene>
    <name evidence="3" type="ORF">ILEXP_LOCUS23008</name>
</gene>
<dbReference type="PANTHER" id="PTHR43207">
    <property type="entry name" value="AROGENATE DEHYDROGENASE-RELATED"/>
    <property type="match status" value="1"/>
</dbReference>
<dbReference type="InterPro" id="IPR045011">
    <property type="entry name" value="TYRAAT1/2"/>
</dbReference>
<organism evidence="3 4">
    <name type="scientific">Ilex paraguariensis</name>
    <name type="common">yerba mate</name>
    <dbReference type="NCBI Taxonomy" id="185542"/>
    <lineage>
        <taxon>Eukaryota</taxon>
        <taxon>Viridiplantae</taxon>
        <taxon>Streptophyta</taxon>
        <taxon>Embryophyta</taxon>
        <taxon>Tracheophyta</taxon>
        <taxon>Spermatophyta</taxon>
        <taxon>Magnoliopsida</taxon>
        <taxon>eudicotyledons</taxon>
        <taxon>Gunneridae</taxon>
        <taxon>Pentapetalae</taxon>
        <taxon>asterids</taxon>
        <taxon>campanulids</taxon>
        <taxon>Aquifoliales</taxon>
        <taxon>Aquifoliaceae</taxon>
        <taxon>Ilex</taxon>
    </lineage>
</organism>
<dbReference type="GO" id="GO:0008977">
    <property type="term" value="F:prephenate dehydrogenase (NAD+) activity"/>
    <property type="evidence" value="ECO:0007669"/>
    <property type="project" value="UniProtKB-ARBA"/>
</dbReference>
<dbReference type="PROSITE" id="PS51176">
    <property type="entry name" value="PDH_ADH"/>
    <property type="match status" value="1"/>
</dbReference>
<dbReference type="EMBL" id="CAUOFW020002561">
    <property type="protein sequence ID" value="CAK9154659.1"/>
    <property type="molecule type" value="Genomic_DNA"/>
</dbReference>
<reference evidence="3 4" key="1">
    <citation type="submission" date="2024-02" db="EMBL/GenBank/DDBJ databases">
        <authorList>
            <person name="Vignale AGUSTIN F."/>
            <person name="Sosa J E."/>
            <person name="Modenutti C."/>
        </authorList>
    </citation>
    <scope>NUCLEOTIDE SEQUENCE [LARGE SCALE GENOMIC DNA]</scope>
</reference>
<proteinExistence type="predicted"/>
<accession>A0ABC8SHW2</accession>
<name>A0ABC8SHW2_9AQUA</name>
<sequence length="417" mass="47411">MPELFTDNDQNSTCSPSSLRKISLFLYVIMLSFLSLQPSTTITRSSLFSYPRRRHRHSISPPPPPHFPLTTKTPFRHHFQIRSLDAAQTNHFETQIFDRFAKSTKLKIAIVGFGNFGQFLAKTLVRQGHTVLAHSRSNHSKIAQNLGVSFFPDPHDLCEEHPEILLLCTSIFSTENVLRSLPLQRLKRSTLFVDVLSVKEFPKNLFLQILPCDFDILCTHPMFGPESGKYSWNDLPFVYDQVRIGNEDSRAIRIERFLEIFKKEGCRMVEMSCAEHDKYAAGSQFITHTMGRVLEKLGLETTPINTKGYETLLNLVENTAGDSFDLYYGLFMYNKNAMEQLERLDLAFESLKKELFGHLHDVLRKQLFGKAGGIEVSGDRPVLAKLPVLEDRPVLSKLPKNGAALPAPADTVRIQNN</sequence>
<dbReference type="Pfam" id="PF03807">
    <property type="entry name" value="F420_oxidored"/>
    <property type="match status" value="1"/>
</dbReference>
<comment type="caution">
    <text evidence="3">The sequence shown here is derived from an EMBL/GenBank/DDBJ whole genome shotgun (WGS) entry which is preliminary data.</text>
</comment>
<evidence type="ECO:0000256" key="1">
    <source>
        <dbReference type="ARBA" id="ARBA00023002"/>
    </source>
</evidence>
<evidence type="ECO:0000313" key="4">
    <source>
        <dbReference type="Proteomes" id="UP001642360"/>
    </source>
</evidence>
<dbReference type="Pfam" id="PF26213">
    <property type="entry name" value="TYRAAT1_C"/>
    <property type="match status" value="1"/>
</dbReference>
<evidence type="ECO:0000259" key="2">
    <source>
        <dbReference type="PROSITE" id="PS51176"/>
    </source>
</evidence>
<dbReference type="Gene3D" id="3.40.50.720">
    <property type="entry name" value="NAD(P)-binding Rossmann-like Domain"/>
    <property type="match status" value="1"/>
</dbReference>
<dbReference type="InterPro" id="IPR028939">
    <property type="entry name" value="P5C_Rdtase_cat_N"/>
</dbReference>
<dbReference type="Proteomes" id="UP001642360">
    <property type="component" value="Unassembled WGS sequence"/>
</dbReference>
<dbReference type="PANTHER" id="PTHR43207:SF4">
    <property type="entry name" value="AROGENATE DEHYDROGENASE 2, CHLOROPLASTIC"/>
    <property type="match status" value="1"/>
</dbReference>
<protein>
    <recommendedName>
        <fullName evidence="2">Prephenate/arogenate dehydrogenase domain-containing protein</fullName>
    </recommendedName>
</protein>
<dbReference type="InterPro" id="IPR003099">
    <property type="entry name" value="Prephen_DH"/>
</dbReference>